<sequence length="114" mass="12149">MSFLPDDVVAFIDATAALPTETLADLRRTIALAPEPAVRAPKLDAAQFDALAKHLRDAFRPRADELAALVPNGALSASIANTSVAAQAIWKRALLTDAEFQSLTGAYRDVGLEF</sequence>
<proteinExistence type="predicted"/>
<evidence type="ECO:0000313" key="1">
    <source>
        <dbReference type="EMBL" id="SIN93233.1"/>
    </source>
</evidence>
<gene>
    <name evidence="1" type="ORF">SAMN05443544_1950</name>
</gene>
<dbReference type="Proteomes" id="UP000184699">
    <property type="component" value="Unassembled WGS sequence"/>
</dbReference>
<dbReference type="OrthoDB" id="4326835at2"/>
<keyword evidence="2" id="KW-1185">Reference proteome</keyword>
<dbReference type="STRING" id="232089.SAMN05443544_1950"/>
<dbReference type="RefSeq" id="WP_074260096.1">
    <property type="nucleotide sequence ID" value="NZ_FSRJ01000002.1"/>
</dbReference>
<organism evidence="1 2">
    <name type="scientific">Agromyces cerinus subsp. cerinus</name>
    <dbReference type="NCBI Taxonomy" id="232089"/>
    <lineage>
        <taxon>Bacteria</taxon>
        <taxon>Bacillati</taxon>
        <taxon>Actinomycetota</taxon>
        <taxon>Actinomycetes</taxon>
        <taxon>Micrococcales</taxon>
        <taxon>Microbacteriaceae</taxon>
        <taxon>Agromyces</taxon>
    </lineage>
</organism>
<name>A0A1N6FD68_9MICO</name>
<protein>
    <submittedName>
        <fullName evidence="1">Uncharacterized protein</fullName>
    </submittedName>
</protein>
<reference evidence="2" key="1">
    <citation type="submission" date="2016-11" db="EMBL/GenBank/DDBJ databases">
        <authorList>
            <person name="Varghese N."/>
            <person name="Submissions S."/>
        </authorList>
    </citation>
    <scope>NUCLEOTIDE SEQUENCE [LARGE SCALE GENOMIC DNA]</scope>
    <source>
        <strain evidence="2">DSM 8595</strain>
    </source>
</reference>
<dbReference type="AlphaFoldDB" id="A0A1N6FD68"/>
<evidence type="ECO:0000313" key="2">
    <source>
        <dbReference type="Proteomes" id="UP000184699"/>
    </source>
</evidence>
<accession>A0A1N6FD68</accession>
<dbReference type="EMBL" id="FSRJ01000002">
    <property type="protein sequence ID" value="SIN93233.1"/>
    <property type="molecule type" value="Genomic_DNA"/>
</dbReference>